<dbReference type="RefSeq" id="WP_279306909.1">
    <property type="nucleotide sequence ID" value="NZ_CAKMAB010000035.1"/>
</dbReference>
<evidence type="ECO:0000313" key="3">
    <source>
        <dbReference type="EMBL" id="CAH1058522.1"/>
    </source>
</evidence>
<dbReference type="InterPro" id="IPR044398">
    <property type="entry name" value="Globin-sensor_dom"/>
</dbReference>
<dbReference type="Gene3D" id="1.10.490.10">
    <property type="entry name" value="Globins"/>
    <property type="match status" value="1"/>
</dbReference>
<dbReference type="EMBL" id="CAKMAB010000035">
    <property type="protein sequence ID" value="CAH1058522.1"/>
    <property type="molecule type" value="Genomic_DNA"/>
</dbReference>
<protein>
    <submittedName>
        <fullName evidence="3">Heme-based aerotactic transducer HemAT</fullName>
    </submittedName>
</protein>
<evidence type="ECO:0000256" key="1">
    <source>
        <dbReference type="SAM" id="Coils"/>
    </source>
</evidence>
<dbReference type="InterPro" id="IPR012292">
    <property type="entry name" value="Globin/Proto"/>
</dbReference>
<keyword evidence="4" id="KW-1185">Reference proteome</keyword>
<organism evidence="3 4">
    <name type="scientific">Paenibacillus pseudetheri</name>
    <dbReference type="NCBI Taxonomy" id="2897682"/>
    <lineage>
        <taxon>Bacteria</taxon>
        <taxon>Bacillati</taxon>
        <taxon>Bacillota</taxon>
        <taxon>Bacilli</taxon>
        <taxon>Bacillales</taxon>
        <taxon>Paenibacillaceae</taxon>
        <taxon>Paenibacillus</taxon>
    </lineage>
</organism>
<dbReference type="Gene3D" id="1.10.287.950">
    <property type="entry name" value="Methyl-accepting chemotaxis protein"/>
    <property type="match status" value="1"/>
</dbReference>
<evidence type="ECO:0000259" key="2">
    <source>
        <dbReference type="Pfam" id="PF11563"/>
    </source>
</evidence>
<feature type="coiled-coil region" evidence="1">
    <location>
        <begin position="183"/>
        <end position="220"/>
    </location>
</feature>
<keyword evidence="1" id="KW-0175">Coiled coil</keyword>
<dbReference type="InterPro" id="IPR009050">
    <property type="entry name" value="Globin-like_sf"/>
</dbReference>
<dbReference type="CDD" id="cd01068">
    <property type="entry name" value="globin_sensor"/>
    <property type="match status" value="1"/>
</dbReference>
<gene>
    <name evidence="3" type="primary">hemAT_2</name>
    <name evidence="3" type="ORF">PAECIP111894_04696</name>
</gene>
<reference evidence="3" key="1">
    <citation type="submission" date="2021-12" db="EMBL/GenBank/DDBJ databases">
        <authorList>
            <person name="Criscuolo A."/>
        </authorList>
    </citation>
    <scope>NUCLEOTIDE SEQUENCE</scope>
    <source>
        <strain evidence="3">CIP111894</strain>
    </source>
</reference>
<proteinExistence type="predicted"/>
<accession>A0ABN8FQ20</accession>
<sequence>MGKCPFSFLHALTARNNNVDSPASHSLDLKHQSKYAEESFHKLEGYDELNEQMRMIDLSESDLNLLRRVKPSVEKNIDYIIDQFYNSVLGMDKLEAIILEHSSIERLKTTLREHIIEIFAGKVDEEYISKRMKFANIHKRVGLEPKWYLSAFQNLQNVFKQVIYNETHDDNIRLHLVKTVTKLLNLEQQLVLEEYEKENVKEKEQQYLLVKNELKQKIAEFSSELIDFSIDTNAAVKQLVASSNEVSRTFQRTATSAVESQGLAADGHEHLDSLTGQINLIYQSTSQMEHSVQELSNSSNQIQKNCKFS</sequence>
<dbReference type="InterPro" id="IPR039379">
    <property type="entry name" value="Protoglobin_sensor_dom"/>
</dbReference>
<dbReference type="Proteomes" id="UP000838749">
    <property type="component" value="Unassembled WGS sequence"/>
</dbReference>
<comment type="caution">
    <text evidence="3">The sequence shown here is derived from an EMBL/GenBank/DDBJ whole genome shotgun (WGS) entry which is preliminary data.</text>
</comment>
<dbReference type="Pfam" id="PF11563">
    <property type="entry name" value="Protoglobin"/>
    <property type="match status" value="1"/>
</dbReference>
<evidence type="ECO:0000313" key="4">
    <source>
        <dbReference type="Proteomes" id="UP000838749"/>
    </source>
</evidence>
<feature type="domain" description="Globin-sensor" evidence="2">
    <location>
        <begin position="47"/>
        <end position="199"/>
    </location>
</feature>
<dbReference type="SUPFAM" id="SSF58104">
    <property type="entry name" value="Methyl-accepting chemotaxis protein (MCP) signaling domain"/>
    <property type="match status" value="1"/>
</dbReference>
<name>A0ABN8FQ20_9BACL</name>
<dbReference type="SUPFAM" id="SSF46458">
    <property type="entry name" value="Globin-like"/>
    <property type="match status" value="1"/>
</dbReference>